<keyword evidence="3" id="KW-1185">Reference proteome</keyword>
<proteinExistence type="predicted"/>
<accession>A0AAD4S8B0</accession>
<feature type="compositionally biased region" description="Basic and acidic residues" evidence="1">
    <location>
        <begin position="154"/>
        <end position="164"/>
    </location>
</feature>
<reference evidence="2" key="1">
    <citation type="submission" date="2022-04" db="EMBL/GenBank/DDBJ databases">
        <title>A functionally conserved STORR gene fusion in Papaver species that diverged 16.8 million years ago.</title>
        <authorList>
            <person name="Catania T."/>
        </authorList>
    </citation>
    <scope>NUCLEOTIDE SEQUENCE</scope>
    <source>
        <strain evidence="2">S-188037</strain>
    </source>
</reference>
<comment type="caution">
    <text evidence="2">The sequence shown here is derived from an EMBL/GenBank/DDBJ whole genome shotgun (WGS) entry which is preliminary data.</text>
</comment>
<dbReference type="AlphaFoldDB" id="A0AAD4S8B0"/>
<evidence type="ECO:0000313" key="2">
    <source>
        <dbReference type="EMBL" id="KAI3874848.1"/>
    </source>
</evidence>
<dbReference type="EMBL" id="JAJJMB010012638">
    <property type="protein sequence ID" value="KAI3874848.1"/>
    <property type="molecule type" value="Genomic_DNA"/>
</dbReference>
<feature type="region of interest" description="Disordered" evidence="1">
    <location>
        <begin position="1"/>
        <end position="22"/>
    </location>
</feature>
<gene>
    <name evidence="2" type="ORF">MKW98_019421</name>
</gene>
<sequence>MEDSASKKGKIGDSSSSKSWSFNIPESQWKDSASKKDGLKTDYKLWRSWRNGYASSCSYNAPQVPLLTNGQLVDDIAPQHHALGPLFDIGVVTMKSWNNKVWQQDIPVLGNGDAPGGIHKNVLPCDEVPEKVKAQMKNEIMTRKNADADASPNDPRKQNGDLHESSQPSLSKKRKHCATIESGLKKKMRCYTLLIILLPQSPNIGRQIKYPTLPLAWCIFGELDIQVRMLSLDVVATWCKLHVLLRNIRKDGMKLVMLGMDWFIKSCHCAKCRKRIEVPCTI</sequence>
<organism evidence="2 3">
    <name type="scientific">Papaver atlanticum</name>
    <dbReference type="NCBI Taxonomy" id="357466"/>
    <lineage>
        <taxon>Eukaryota</taxon>
        <taxon>Viridiplantae</taxon>
        <taxon>Streptophyta</taxon>
        <taxon>Embryophyta</taxon>
        <taxon>Tracheophyta</taxon>
        <taxon>Spermatophyta</taxon>
        <taxon>Magnoliopsida</taxon>
        <taxon>Ranunculales</taxon>
        <taxon>Papaveraceae</taxon>
        <taxon>Papaveroideae</taxon>
        <taxon>Papaver</taxon>
    </lineage>
</organism>
<dbReference type="Proteomes" id="UP001202328">
    <property type="component" value="Unassembled WGS sequence"/>
</dbReference>
<protein>
    <submittedName>
        <fullName evidence="2">Uncharacterized protein</fullName>
    </submittedName>
</protein>
<feature type="region of interest" description="Disordered" evidence="1">
    <location>
        <begin position="142"/>
        <end position="174"/>
    </location>
</feature>
<evidence type="ECO:0000313" key="3">
    <source>
        <dbReference type="Proteomes" id="UP001202328"/>
    </source>
</evidence>
<name>A0AAD4S8B0_9MAGN</name>
<evidence type="ECO:0000256" key="1">
    <source>
        <dbReference type="SAM" id="MobiDB-lite"/>
    </source>
</evidence>
<feature type="compositionally biased region" description="Low complexity" evidence="1">
    <location>
        <begin position="12"/>
        <end position="21"/>
    </location>
</feature>